<keyword evidence="1" id="KW-0472">Membrane</keyword>
<protein>
    <recommendedName>
        <fullName evidence="4">Carboxypeptidase regulatory-like domain-containing protein</fullName>
    </recommendedName>
</protein>
<dbReference type="RefSeq" id="WP_158984068.1">
    <property type="nucleotide sequence ID" value="NZ_BAABKY010000006.1"/>
</dbReference>
<name>A0ABP9LNX3_9GAMM</name>
<evidence type="ECO:0000313" key="2">
    <source>
        <dbReference type="EMBL" id="GAA5082448.1"/>
    </source>
</evidence>
<proteinExistence type="predicted"/>
<feature type="transmembrane region" description="Helical" evidence="1">
    <location>
        <begin position="46"/>
        <end position="69"/>
    </location>
</feature>
<evidence type="ECO:0008006" key="4">
    <source>
        <dbReference type="Google" id="ProtNLM"/>
    </source>
</evidence>
<gene>
    <name evidence="2" type="ORF">GCM10025759_34010</name>
</gene>
<evidence type="ECO:0000256" key="1">
    <source>
        <dbReference type="SAM" id="Phobius"/>
    </source>
</evidence>
<accession>A0ABP9LNX3</accession>
<organism evidence="2 3">
    <name type="scientific">Lysobacter panacisoli</name>
    <dbReference type="NCBI Taxonomy" id="1255263"/>
    <lineage>
        <taxon>Bacteria</taxon>
        <taxon>Pseudomonadati</taxon>
        <taxon>Pseudomonadota</taxon>
        <taxon>Gammaproteobacteria</taxon>
        <taxon>Lysobacterales</taxon>
        <taxon>Lysobacteraceae</taxon>
        <taxon>Lysobacter</taxon>
    </lineage>
</organism>
<feature type="transmembrane region" description="Helical" evidence="1">
    <location>
        <begin position="16"/>
        <end position="34"/>
    </location>
</feature>
<comment type="caution">
    <text evidence="2">The sequence shown here is derived from an EMBL/GenBank/DDBJ whole genome shotgun (WGS) entry which is preliminary data.</text>
</comment>
<keyword evidence="1" id="KW-0812">Transmembrane</keyword>
<keyword evidence="3" id="KW-1185">Reference proteome</keyword>
<dbReference type="PANTHER" id="PTHR37947">
    <property type="entry name" value="BLL2462 PROTEIN"/>
    <property type="match status" value="1"/>
</dbReference>
<dbReference type="InterPro" id="IPR029062">
    <property type="entry name" value="Class_I_gatase-like"/>
</dbReference>
<sequence length="622" mass="66140">MTAPLSPVPAFMSPEAVALVLVVAVVIACARLLLKQYRAEPASRSRGWRIALLVFAQPLCAVLLYFALWPPTVPGEAGTLIVATGGATRAQADAARGDTTVALPEANAWDGVARVPDLATALRQHPGTQRVRVIGAGLNARDRDAARGVALDFVPAPLPRGLVELDGPDRVAAGASFRIGGRANEAGPNTVVELLDPARRRVDRVAVGADGRFVLTANARTPGAATFTVRLRDASQRTIEDVAWPLQIEASPPPRVLLVAGAPGPEVKYLRRWADDAGLPLRTQMSVGGGVQLGDAPVAFNAGSLARFDIVVLDERAWSTLGDAQRGALHDAVRNGLGLLVRVTAALSDAERRRLRALGFDVDAGRDSAAFQLAGNAPDDDAVRARLGPGTRDAPRAHDAVVEEVPQLTRRSLRVRADDSVQIAAAQDGAALGQWRAMGRGRVGVWTATDTYRLVLAGRDDLHSELWSDVVATLARAKPGTAFSIEGAARAGERVALCGLPAVQASVTTPAGVDVPVLRDPTTGSRACAAFWPREGGWHRLRSGEREQWLYVRAANEAPGLRANELRTATLALATSAPAVATTNTVVAPRHPTSRWPWWLSWLLASVALWWFERSRLGRRAA</sequence>
<reference evidence="3" key="1">
    <citation type="journal article" date="2019" name="Int. J. Syst. Evol. Microbiol.">
        <title>The Global Catalogue of Microorganisms (GCM) 10K type strain sequencing project: providing services to taxonomists for standard genome sequencing and annotation.</title>
        <authorList>
            <consortium name="The Broad Institute Genomics Platform"/>
            <consortium name="The Broad Institute Genome Sequencing Center for Infectious Disease"/>
            <person name="Wu L."/>
            <person name="Ma J."/>
        </authorList>
    </citation>
    <scope>NUCLEOTIDE SEQUENCE [LARGE SCALE GENOMIC DNA]</scope>
    <source>
        <strain evidence="3">JCM 19212</strain>
    </source>
</reference>
<keyword evidence="1" id="KW-1133">Transmembrane helix</keyword>
<evidence type="ECO:0000313" key="3">
    <source>
        <dbReference type="Proteomes" id="UP001501083"/>
    </source>
</evidence>
<dbReference type="PANTHER" id="PTHR37947:SF1">
    <property type="entry name" value="BLL2462 PROTEIN"/>
    <property type="match status" value="1"/>
</dbReference>
<dbReference type="EMBL" id="BAABKY010000006">
    <property type="protein sequence ID" value="GAA5082448.1"/>
    <property type="molecule type" value="Genomic_DNA"/>
</dbReference>
<dbReference type="Proteomes" id="UP001501083">
    <property type="component" value="Unassembled WGS sequence"/>
</dbReference>
<dbReference type="SUPFAM" id="SSF52317">
    <property type="entry name" value="Class I glutamine amidotransferase-like"/>
    <property type="match status" value="1"/>
</dbReference>
<dbReference type="Gene3D" id="3.40.50.880">
    <property type="match status" value="1"/>
</dbReference>